<name>A0A1H3MYZ6_9GAMM</name>
<gene>
    <name evidence="1" type="ORF">SAMN05421643_1332</name>
</gene>
<proteinExistence type="predicted"/>
<dbReference type="STRING" id="595670.SAMN05421643_1332"/>
<dbReference type="AlphaFoldDB" id="A0A1H3MYZ6"/>
<dbReference type="Proteomes" id="UP000199035">
    <property type="component" value="Unassembled WGS sequence"/>
</dbReference>
<evidence type="ECO:0000313" key="2">
    <source>
        <dbReference type="Proteomes" id="UP000199035"/>
    </source>
</evidence>
<organism evidence="1 2">
    <name type="scientific">Acinetobacter kyonggiensis</name>
    <dbReference type="NCBI Taxonomy" id="595670"/>
    <lineage>
        <taxon>Bacteria</taxon>
        <taxon>Pseudomonadati</taxon>
        <taxon>Pseudomonadota</taxon>
        <taxon>Gammaproteobacteria</taxon>
        <taxon>Moraxellales</taxon>
        <taxon>Moraxellaceae</taxon>
        <taxon>Acinetobacter</taxon>
    </lineage>
</organism>
<sequence>MEHKQAAKLIIENIQLLEQAKILLEGELSQTFFNTVDKVIEQSVGNFDDEIIASCNFHEDETWFLSTKWKQEPFSFGDTKTWKNLYAFYELTNEGCNERSNDWWLTNFFPNDLGRVIN</sequence>
<accession>A0A1H3MYZ6</accession>
<keyword evidence="2" id="KW-1185">Reference proteome</keyword>
<reference evidence="2" key="1">
    <citation type="submission" date="2016-10" db="EMBL/GenBank/DDBJ databases">
        <authorList>
            <person name="Varghese N."/>
            <person name="Submissions S."/>
        </authorList>
    </citation>
    <scope>NUCLEOTIDE SEQUENCE [LARGE SCALE GENOMIC DNA]</scope>
    <source>
        <strain evidence="2">ANC 5109</strain>
    </source>
</reference>
<protein>
    <submittedName>
        <fullName evidence="1">Uncharacterized protein</fullName>
    </submittedName>
</protein>
<dbReference type="RefSeq" id="WP_092692560.1">
    <property type="nucleotide sequence ID" value="NZ_FNPK01000033.1"/>
</dbReference>
<evidence type="ECO:0000313" key="1">
    <source>
        <dbReference type="EMBL" id="SDY81179.1"/>
    </source>
</evidence>
<dbReference type="EMBL" id="FNPK01000033">
    <property type="protein sequence ID" value="SDY81179.1"/>
    <property type="molecule type" value="Genomic_DNA"/>
</dbReference>